<dbReference type="HOGENOM" id="CLU_032402_1_0_1"/>
<feature type="compositionally biased region" description="Polar residues" evidence="1">
    <location>
        <begin position="415"/>
        <end position="442"/>
    </location>
</feature>
<evidence type="ECO:0000313" key="2">
    <source>
        <dbReference type="EMBL" id="EME48934.1"/>
    </source>
</evidence>
<protein>
    <recommendedName>
        <fullName evidence="4">RNA recognition motif-containing protein</fullName>
    </recommendedName>
</protein>
<dbReference type="OMA" id="LFADVHY"/>
<sequence>MPAGPGESLLSTVFADVHYYFNDPASRPPHHRFDRGSYVYLYHNAVQRQTKLEIANHAGTPDQDAFFGYLDVANVRYTHLQPNLITLLVTTGAVSDRSTWHLPAFDERNEQKYSYKLHALDIYMWTEADATTFLGHLRSVLGQDRLEIKDATRMNTPHSEHRDSMSPAVQQLEKTAVGSQFPPRAASAVSAQSFPGPPTPAMSAGGSPKAALVGYNPAAPAAPEPIVYREKTPPPPDDGNGTGLTHAAEYDQAPQPPYAQAKGYYQNSNQTTPQHAYFDGPAQLQSQHSHHSSRSQTSIPGPPGSVPPPPQQQRVPSFGPMAQSTWSGSPPPGQQNFNRKSSFGPIAQSTIPQTQYANYNPQSQYGNQPGTPGHNPQLPPTPSAPPAYSGPLRSPGLPPPPPQQQRTAVGGYSNYDYTTAGAQPASNSYGGYTGNVHNTAYQPTEAEASSHGHAKPARQNTGGQPTKLQSQVGKGEAKVGKFLNKLDKLW</sequence>
<accession>N1Q380</accession>
<dbReference type="eggNOG" id="ENOG502QQEE">
    <property type="taxonomic scope" value="Eukaryota"/>
</dbReference>
<name>N1Q380_DOTSN</name>
<evidence type="ECO:0008006" key="4">
    <source>
        <dbReference type="Google" id="ProtNLM"/>
    </source>
</evidence>
<evidence type="ECO:0000256" key="1">
    <source>
        <dbReference type="SAM" id="MobiDB-lite"/>
    </source>
</evidence>
<dbReference type="STRING" id="675120.N1Q380"/>
<keyword evidence="3" id="KW-1185">Reference proteome</keyword>
<evidence type="ECO:0000313" key="3">
    <source>
        <dbReference type="Proteomes" id="UP000016933"/>
    </source>
</evidence>
<reference evidence="2 3" key="2">
    <citation type="journal article" date="2012" name="PLoS Pathog.">
        <title>Diverse lifestyles and strategies of plant pathogenesis encoded in the genomes of eighteen Dothideomycetes fungi.</title>
        <authorList>
            <person name="Ohm R.A."/>
            <person name="Feau N."/>
            <person name="Henrissat B."/>
            <person name="Schoch C.L."/>
            <person name="Horwitz B.A."/>
            <person name="Barry K.W."/>
            <person name="Condon B.J."/>
            <person name="Copeland A.C."/>
            <person name="Dhillon B."/>
            <person name="Glaser F."/>
            <person name="Hesse C.N."/>
            <person name="Kosti I."/>
            <person name="LaButti K."/>
            <person name="Lindquist E.A."/>
            <person name="Lucas S."/>
            <person name="Salamov A.A."/>
            <person name="Bradshaw R.E."/>
            <person name="Ciuffetti L."/>
            <person name="Hamelin R.C."/>
            <person name="Kema G.H.J."/>
            <person name="Lawrence C."/>
            <person name="Scott J.A."/>
            <person name="Spatafora J.W."/>
            <person name="Turgeon B.G."/>
            <person name="de Wit P.J.G.M."/>
            <person name="Zhong S."/>
            <person name="Goodwin S.B."/>
            <person name="Grigoriev I.V."/>
        </authorList>
    </citation>
    <scope>NUCLEOTIDE SEQUENCE [LARGE SCALE GENOMIC DNA]</scope>
    <source>
        <strain evidence="3">NZE10 / CBS 128990</strain>
    </source>
</reference>
<dbReference type="Proteomes" id="UP000016933">
    <property type="component" value="Unassembled WGS sequence"/>
</dbReference>
<gene>
    <name evidence="2" type="ORF">DOTSEDRAFT_67848</name>
</gene>
<feature type="compositionally biased region" description="Polar residues" evidence="1">
    <location>
        <begin position="322"/>
        <end position="370"/>
    </location>
</feature>
<dbReference type="EMBL" id="KB446535">
    <property type="protein sequence ID" value="EME48934.1"/>
    <property type="molecule type" value="Genomic_DNA"/>
</dbReference>
<dbReference type="AlphaFoldDB" id="N1Q380"/>
<feature type="region of interest" description="Disordered" evidence="1">
    <location>
        <begin position="179"/>
        <end position="208"/>
    </location>
</feature>
<feature type="compositionally biased region" description="Polar residues" evidence="1">
    <location>
        <begin position="458"/>
        <end position="472"/>
    </location>
</feature>
<dbReference type="OrthoDB" id="5408296at2759"/>
<feature type="compositionally biased region" description="Polar residues" evidence="1">
    <location>
        <begin position="265"/>
        <end position="274"/>
    </location>
</feature>
<reference evidence="3" key="1">
    <citation type="journal article" date="2012" name="PLoS Genet.">
        <title>The genomes of the fungal plant pathogens Cladosporium fulvum and Dothistroma septosporum reveal adaptation to different hosts and lifestyles but also signatures of common ancestry.</title>
        <authorList>
            <person name="de Wit P.J.G.M."/>
            <person name="van der Burgt A."/>
            <person name="Oekmen B."/>
            <person name="Stergiopoulos I."/>
            <person name="Abd-Elsalam K.A."/>
            <person name="Aerts A.L."/>
            <person name="Bahkali A.H."/>
            <person name="Beenen H.G."/>
            <person name="Chettri P."/>
            <person name="Cox M.P."/>
            <person name="Datema E."/>
            <person name="de Vries R.P."/>
            <person name="Dhillon B."/>
            <person name="Ganley A.R."/>
            <person name="Griffiths S.A."/>
            <person name="Guo Y."/>
            <person name="Hamelin R.C."/>
            <person name="Henrissat B."/>
            <person name="Kabir M.S."/>
            <person name="Jashni M.K."/>
            <person name="Kema G."/>
            <person name="Klaubauf S."/>
            <person name="Lapidus A."/>
            <person name="Levasseur A."/>
            <person name="Lindquist E."/>
            <person name="Mehrabi R."/>
            <person name="Ohm R.A."/>
            <person name="Owen T.J."/>
            <person name="Salamov A."/>
            <person name="Schwelm A."/>
            <person name="Schijlen E."/>
            <person name="Sun H."/>
            <person name="van den Burg H.A."/>
            <person name="van Ham R.C.H.J."/>
            <person name="Zhang S."/>
            <person name="Goodwin S.B."/>
            <person name="Grigoriev I.V."/>
            <person name="Collemare J."/>
            <person name="Bradshaw R.E."/>
        </authorList>
    </citation>
    <scope>NUCLEOTIDE SEQUENCE [LARGE SCALE GENOMIC DNA]</scope>
    <source>
        <strain evidence="3">NZE10 / CBS 128990</strain>
    </source>
</reference>
<feature type="region of interest" description="Disordered" evidence="1">
    <location>
        <begin position="226"/>
        <end position="480"/>
    </location>
</feature>
<feature type="compositionally biased region" description="Pro residues" evidence="1">
    <location>
        <begin position="300"/>
        <end position="311"/>
    </location>
</feature>
<organism evidence="2 3">
    <name type="scientific">Dothistroma septosporum (strain NZE10 / CBS 128990)</name>
    <name type="common">Red band needle blight fungus</name>
    <name type="synonym">Mycosphaerella pini</name>
    <dbReference type="NCBI Taxonomy" id="675120"/>
    <lineage>
        <taxon>Eukaryota</taxon>
        <taxon>Fungi</taxon>
        <taxon>Dikarya</taxon>
        <taxon>Ascomycota</taxon>
        <taxon>Pezizomycotina</taxon>
        <taxon>Dothideomycetes</taxon>
        <taxon>Dothideomycetidae</taxon>
        <taxon>Mycosphaerellales</taxon>
        <taxon>Mycosphaerellaceae</taxon>
        <taxon>Dothistroma</taxon>
    </lineage>
</organism>
<feature type="compositionally biased region" description="Low complexity" evidence="1">
    <location>
        <begin position="386"/>
        <end position="395"/>
    </location>
</feature>
<proteinExistence type="predicted"/>